<evidence type="ECO:0000313" key="2">
    <source>
        <dbReference type="Proteomes" id="UP000312512"/>
    </source>
</evidence>
<dbReference type="EMBL" id="VDLX02000013">
    <property type="protein sequence ID" value="KAB8191061.1"/>
    <property type="molecule type" value="Genomic_DNA"/>
</dbReference>
<keyword evidence="2" id="KW-1185">Reference proteome</keyword>
<name>A0A5C4VIG7_9ACTN</name>
<dbReference type="Proteomes" id="UP000312512">
    <property type="component" value="Unassembled WGS sequence"/>
</dbReference>
<gene>
    <name evidence="1" type="ORF">FH608_031005</name>
</gene>
<comment type="caution">
    <text evidence="1">The sequence shown here is derived from an EMBL/GenBank/DDBJ whole genome shotgun (WGS) entry which is preliminary data.</text>
</comment>
<evidence type="ECO:0008006" key="3">
    <source>
        <dbReference type="Google" id="ProtNLM"/>
    </source>
</evidence>
<dbReference type="RefSeq" id="WP_139635871.1">
    <property type="nucleotide sequence ID" value="NZ_VDLX02000013.1"/>
</dbReference>
<dbReference type="AlphaFoldDB" id="A0A5C4VIG7"/>
<reference evidence="1 2" key="1">
    <citation type="submission" date="2019-10" db="EMBL/GenBank/DDBJ databases">
        <title>Nonomuraea sp. nov., isolated from Phyllanthus amarus.</title>
        <authorList>
            <person name="Klykleung N."/>
            <person name="Tanasupawat S."/>
        </authorList>
    </citation>
    <scope>NUCLEOTIDE SEQUENCE [LARGE SCALE GENOMIC DNA]</scope>
    <source>
        <strain evidence="1 2">PA1-10</strain>
    </source>
</reference>
<proteinExistence type="predicted"/>
<accession>A0A5C4VIG7</accession>
<dbReference type="OrthoDB" id="3542264at2"/>
<protein>
    <recommendedName>
        <fullName evidence="3">ESX-1 secretion-associated protein</fullName>
    </recommendedName>
</protein>
<evidence type="ECO:0000313" key="1">
    <source>
        <dbReference type="EMBL" id="KAB8191061.1"/>
    </source>
</evidence>
<organism evidence="1 2">
    <name type="scientific">Nonomuraea phyllanthi</name>
    <dbReference type="NCBI Taxonomy" id="2219224"/>
    <lineage>
        <taxon>Bacteria</taxon>
        <taxon>Bacillati</taxon>
        <taxon>Actinomycetota</taxon>
        <taxon>Actinomycetes</taxon>
        <taxon>Streptosporangiales</taxon>
        <taxon>Streptosporangiaceae</taxon>
        <taxon>Nonomuraea</taxon>
    </lineage>
</organism>
<sequence>MEVDDYSLTGAARHLQEPVDLLGQHTETLLSSVAGGSRSAWGIGLIGVVMDQLNERLGQACAHVHTNLADTGASIREMRERSRDTEVAIEHVIEQAIPWR</sequence>